<feature type="domain" description="Mos1 transposase HTH" evidence="1">
    <location>
        <begin position="22"/>
        <end position="56"/>
    </location>
</feature>
<dbReference type="Pfam" id="PF17906">
    <property type="entry name" value="HTH_48"/>
    <property type="match status" value="1"/>
</dbReference>
<reference evidence="2 3" key="1">
    <citation type="submission" date="2015-07" db="EMBL/GenBank/DDBJ databases">
        <title>The genome of Habropoda laboriosa.</title>
        <authorList>
            <person name="Pan H."/>
            <person name="Kapheim K."/>
        </authorList>
    </citation>
    <scope>NUCLEOTIDE SEQUENCE [LARGE SCALE GENOMIC DNA]</scope>
    <source>
        <strain evidence="2">0110345459</strain>
    </source>
</reference>
<keyword evidence="3" id="KW-1185">Reference proteome</keyword>
<proteinExistence type="predicted"/>
<dbReference type="EMBL" id="KQ414699">
    <property type="protein sequence ID" value="KOC63414.1"/>
    <property type="molecule type" value="Genomic_DNA"/>
</dbReference>
<evidence type="ECO:0000313" key="2">
    <source>
        <dbReference type="EMBL" id="KOC63414.1"/>
    </source>
</evidence>
<gene>
    <name evidence="2" type="ORF">WH47_01903</name>
</gene>
<protein>
    <recommendedName>
        <fullName evidence="1">Mos1 transposase HTH domain-containing protein</fullName>
    </recommendedName>
</protein>
<dbReference type="AlphaFoldDB" id="A0A0L7QXZ5"/>
<dbReference type="Gene3D" id="1.10.10.1450">
    <property type="match status" value="1"/>
</dbReference>
<dbReference type="Proteomes" id="UP000053825">
    <property type="component" value="Unassembled WGS sequence"/>
</dbReference>
<organism evidence="2 3">
    <name type="scientific">Habropoda laboriosa</name>
    <dbReference type="NCBI Taxonomy" id="597456"/>
    <lineage>
        <taxon>Eukaryota</taxon>
        <taxon>Metazoa</taxon>
        <taxon>Ecdysozoa</taxon>
        <taxon>Arthropoda</taxon>
        <taxon>Hexapoda</taxon>
        <taxon>Insecta</taxon>
        <taxon>Pterygota</taxon>
        <taxon>Neoptera</taxon>
        <taxon>Endopterygota</taxon>
        <taxon>Hymenoptera</taxon>
        <taxon>Apocrita</taxon>
        <taxon>Aculeata</taxon>
        <taxon>Apoidea</taxon>
        <taxon>Anthophila</taxon>
        <taxon>Apidae</taxon>
        <taxon>Habropoda</taxon>
    </lineage>
</organism>
<sequence length="66" mass="7579">MCKKEVEFIFLDRVKSCKHRIGCTVENAVKDICDVYGKGVLSARKCQRWFSKFRNGAFDLSAKAVF</sequence>
<accession>A0A0L7QXZ5</accession>
<evidence type="ECO:0000313" key="3">
    <source>
        <dbReference type="Proteomes" id="UP000053825"/>
    </source>
</evidence>
<dbReference type="InterPro" id="IPR041426">
    <property type="entry name" value="Mos1_HTH"/>
</dbReference>
<evidence type="ECO:0000259" key="1">
    <source>
        <dbReference type="Pfam" id="PF17906"/>
    </source>
</evidence>
<name>A0A0L7QXZ5_9HYME</name>